<dbReference type="EMBL" id="JFAX01000017">
    <property type="protein sequence ID" value="EXI66014.1"/>
    <property type="molecule type" value="Genomic_DNA"/>
</dbReference>
<evidence type="ECO:0000313" key="2">
    <source>
        <dbReference type="Proteomes" id="UP000020218"/>
    </source>
</evidence>
<dbReference type="Proteomes" id="UP000020218">
    <property type="component" value="Unassembled WGS sequence"/>
</dbReference>
<dbReference type="PATRIC" id="fig|1454001.3.peg.2810"/>
<proteinExistence type="predicted"/>
<gene>
    <name evidence="1" type="ORF">AW08_02753</name>
</gene>
<evidence type="ECO:0000313" key="1">
    <source>
        <dbReference type="EMBL" id="EXI66014.1"/>
    </source>
</evidence>
<comment type="caution">
    <text evidence="1">The sequence shown here is derived from an EMBL/GenBank/DDBJ whole genome shotgun (WGS) entry which is preliminary data.</text>
</comment>
<protein>
    <submittedName>
        <fullName evidence="1">Uncharacterized protein</fullName>
    </submittedName>
</protein>
<sequence length="132" mass="14126">MSLLPLPVMHLVDSARSMVAVLRANSAMVRAHRLQARGKLAAALALARSGLAVLRKPYVRRHNPMEGLALASLTILAEEISSQLQASGATVDDLADAIAYLKQLSDDPPPDLCASITFLETRRATSSRQPDA</sequence>
<keyword evidence="2" id="KW-1185">Reference proteome</keyword>
<organism evidence="1 2">
    <name type="scientific">Candidatus Accumulibacter adjunctus</name>
    <dbReference type="NCBI Taxonomy" id="1454001"/>
    <lineage>
        <taxon>Bacteria</taxon>
        <taxon>Pseudomonadati</taxon>
        <taxon>Pseudomonadota</taxon>
        <taxon>Betaproteobacteria</taxon>
        <taxon>Candidatus Accumulibacter</taxon>
    </lineage>
</organism>
<dbReference type="AlphaFoldDB" id="A0A011PIE2"/>
<accession>A0A011PIE2</accession>
<name>A0A011PIE2_9PROT</name>
<reference evidence="1" key="1">
    <citation type="submission" date="2014-02" db="EMBL/GenBank/DDBJ databases">
        <title>Expanding our view of genomic diversity in Candidatus Accumulibacter clades.</title>
        <authorList>
            <person name="Skennerton C.T."/>
            <person name="Barr J.J."/>
            <person name="Slater F.R."/>
            <person name="Bond P.L."/>
            <person name="Tyson G.W."/>
        </authorList>
    </citation>
    <scope>NUCLEOTIDE SEQUENCE [LARGE SCALE GENOMIC DNA]</scope>
</reference>